<dbReference type="InterPro" id="IPR007430">
    <property type="entry name" value="VirB8"/>
</dbReference>
<protein>
    <recommendedName>
        <fullName evidence="6">Bacterial virulence protein VirB8 domain-containing protein</fullName>
    </recommendedName>
</protein>
<organism evidence="7 8">
    <name type="scientific">Legionella bozemanae</name>
    <name type="common">Fluoribacter bozemanae</name>
    <dbReference type="NCBI Taxonomy" id="447"/>
    <lineage>
        <taxon>Bacteria</taxon>
        <taxon>Pseudomonadati</taxon>
        <taxon>Pseudomonadota</taxon>
        <taxon>Gammaproteobacteria</taxon>
        <taxon>Legionellales</taxon>
        <taxon>Legionellaceae</taxon>
        <taxon>Legionella</taxon>
    </lineage>
</organism>
<dbReference type="Gene3D" id="3.10.450.230">
    <property type="entry name" value="VirB8 protein"/>
    <property type="match status" value="1"/>
</dbReference>
<dbReference type="PATRIC" id="fig|447.4.peg.767"/>
<keyword evidence="3 5" id="KW-1133">Transmembrane helix</keyword>
<feature type="domain" description="Bacterial virulence protein VirB8" evidence="6">
    <location>
        <begin position="11"/>
        <end position="226"/>
    </location>
</feature>
<dbReference type="STRING" id="447.Lboz_0715"/>
<keyword evidence="2 5" id="KW-0812">Transmembrane</keyword>
<dbReference type="RefSeq" id="WP_058458409.1">
    <property type="nucleotide sequence ID" value="NZ_CAAAIY010000032.1"/>
</dbReference>
<dbReference type="CDD" id="cd16424">
    <property type="entry name" value="VirB8"/>
    <property type="match status" value="1"/>
</dbReference>
<dbReference type="EMBL" id="LNXU01000007">
    <property type="protein sequence ID" value="KTC75887.1"/>
    <property type="molecule type" value="Genomic_DNA"/>
</dbReference>
<feature type="transmembrane region" description="Helical" evidence="5">
    <location>
        <begin position="31"/>
        <end position="53"/>
    </location>
</feature>
<evidence type="ECO:0000256" key="3">
    <source>
        <dbReference type="ARBA" id="ARBA00022989"/>
    </source>
</evidence>
<dbReference type="SUPFAM" id="SSF54427">
    <property type="entry name" value="NTF2-like"/>
    <property type="match status" value="1"/>
</dbReference>
<evidence type="ECO:0000256" key="5">
    <source>
        <dbReference type="SAM" id="Phobius"/>
    </source>
</evidence>
<dbReference type="Pfam" id="PF04335">
    <property type="entry name" value="VirB8"/>
    <property type="match status" value="1"/>
</dbReference>
<dbReference type="OrthoDB" id="5636057at2"/>
<sequence>MSSNNTYFKEARRWADDNFARVEVSRNRYQIAFLFAMGLNICAVIAVTVLANLQTLIPVMVHHYDNGITTVEPLHQNNAPMNKAQVESDIVRYITNRESFDVSSYRTQFDLVSLLSSSTVTSEYLREQDKSSKDAPIHVLGAKGSRSLHIYSINFLDNLIFNEKDFPKNHQNLAEVVFTLTDTDKATGGQTEQHYNALISWRYMEPSSNPDIRWKNWDGFQVTRYSKQLRNSER</sequence>
<dbReference type="InterPro" id="IPR032710">
    <property type="entry name" value="NTF2-like_dom_sf"/>
</dbReference>
<evidence type="ECO:0000256" key="1">
    <source>
        <dbReference type="ARBA" id="ARBA00004167"/>
    </source>
</evidence>
<evidence type="ECO:0000313" key="7">
    <source>
        <dbReference type="EMBL" id="KTC75887.1"/>
    </source>
</evidence>
<keyword evidence="8" id="KW-1185">Reference proteome</keyword>
<name>A0A0W0RXL5_LEGBO</name>
<dbReference type="AlphaFoldDB" id="A0A0W0RXL5"/>
<comment type="caution">
    <text evidence="7">The sequence shown here is derived from an EMBL/GenBank/DDBJ whole genome shotgun (WGS) entry which is preliminary data.</text>
</comment>
<dbReference type="Proteomes" id="UP000054695">
    <property type="component" value="Unassembled WGS sequence"/>
</dbReference>
<evidence type="ECO:0000313" key="8">
    <source>
        <dbReference type="Proteomes" id="UP000054695"/>
    </source>
</evidence>
<proteinExistence type="predicted"/>
<dbReference type="GO" id="GO:0016020">
    <property type="term" value="C:membrane"/>
    <property type="evidence" value="ECO:0007669"/>
    <property type="project" value="UniProtKB-SubCell"/>
</dbReference>
<evidence type="ECO:0000256" key="2">
    <source>
        <dbReference type="ARBA" id="ARBA00022692"/>
    </source>
</evidence>
<accession>A0A0W0RXL5</accession>
<reference evidence="7 8" key="1">
    <citation type="submission" date="2015-11" db="EMBL/GenBank/DDBJ databases">
        <title>Genomic analysis of 38 Legionella species identifies large and diverse effector repertoires.</title>
        <authorList>
            <person name="Burstein D."/>
            <person name="Amaro F."/>
            <person name="Zusman T."/>
            <person name="Lifshitz Z."/>
            <person name="Cohen O."/>
            <person name="Gilbert J.A."/>
            <person name="Pupko T."/>
            <person name="Shuman H.A."/>
            <person name="Segal G."/>
        </authorList>
    </citation>
    <scope>NUCLEOTIDE SEQUENCE [LARGE SCALE GENOMIC DNA]</scope>
    <source>
        <strain evidence="7 8">WIGA</strain>
    </source>
</reference>
<keyword evidence="4 5" id="KW-0472">Membrane</keyword>
<evidence type="ECO:0000256" key="4">
    <source>
        <dbReference type="ARBA" id="ARBA00023136"/>
    </source>
</evidence>
<evidence type="ECO:0000259" key="6">
    <source>
        <dbReference type="Pfam" id="PF04335"/>
    </source>
</evidence>
<comment type="subcellular location">
    <subcellularLocation>
        <location evidence="1">Membrane</location>
        <topology evidence="1">Single-pass membrane protein</topology>
    </subcellularLocation>
</comment>
<gene>
    <name evidence="7" type="ORF">Lboz_0715</name>
</gene>